<protein>
    <recommendedName>
        <fullName evidence="4">F-box domain-containing protein</fullName>
    </recommendedName>
</protein>
<reference evidence="2 3" key="1">
    <citation type="journal article" date="2020" name="bioRxiv">
        <title>Whole genome comparisons of ergot fungi reveals the divergence and evolution of species within the genus Claviceps are the result of varying mechanisms driving genome evolution and host range expansion.</title>
        <authorList>
            <person name="Wyka S.A."/>
            <person name="Mondo S.J."/>
            <person name="Liu M."/>
            <person name="Dettman J."/>
            <person name="Nalam V."/>
            <person name="Broders K.D."/>
        </authorList>
    </citation>
    <scope>NUCLEOTIDE SEQUENCE [LARGE SCALE GENOMIC DNA]</scope>
    <source>
        <strain evidence="2 3">Clav52</strain>
    </source>
</reference>
<dbReference type="AlphaFoldDB" id="A0A9P7QLY6"/>
<evidence type="ECO:0000313" key="3">
    <source>
        <dbReference type="Proteomes" id="UP000707071"/>
    </source>
</evidence>
<feature type="compositionally biased region" description="Basic and acidic residues" evidence="1">
    <location>
        <begin position="657"/>
        <end position="676"/>
    </location>
</feature>
<feature type="region of interest" description="Disordered" evidence="1">
    <location>
        <begin position="631"/>
        <end position="676"/>
    </location>
</feature>
<gene>
    <name evidence="2" type="ORF">E4U09_007702</name>
</gene>
<sequence>MRLPFRRKDKKKSQSASIIPDEFRPTPYGFALDTNVFPPSRFSAQLLAALPPRVLARIFTFVCPHALDESYETCEESAEKGCMLCDLRDLSRCVQVNRAWREVAVQILYHSVRIDPVHYCKLEAYLAERRKKTSRFDRNGIPEDPALARLRLLRRTVRDDPTRLGKTVQFLKTPYMLRESYHVELAQTIAVLPNLKYVDLPEGMFSDEPAYATLRLEVQARCPNLRKTTFLGGSEKSFSALMSGQIWTHLEVLELKQLKVDPKVLRGVLTRLPHLRALKVAETFSLSDEVLAADENLPCLPALEELILKDTPSLTSAGLVDYLSFYETQQSLRVLTLKDTGIQPWKLQEVLAMAPSLRTLAIQAQVRDAFPSGSGAQVQPLMHKRIRTFRYEISADSAAGPFATQGYYSYLSNSVLAGYLPRLRRLYVLDEQFPKLLQNLPPPASTFAGSGGGGGGGSGGGGRNRSESSASASYCPPSLRVCPPAGSGGTLSSSSSSSSPPHSPPRAGGNTAGIAGVLGSNNPFAPQQQGRPSAGAAGAGTGYSGLGFGSRPTPRQMLEVYTKNSDSGQWDFAPIRSVTGAVGPYRHRPSSSFGLAADVSGQGWDRGEARRSIMVGNGTGSFLPLPVPGGQVQGQGPREAISGFTMQGGGGGGGGPEDMRPRSSAGGREHRTMWDR</sequence>
<keyword evidence="3" id="KW-1185">Reference proteome</keyword>
<organism evidence="2 3">
    <name type="scientific">Claviceps aff. purpurea</name>
    <dbReference type="NCBI Taxonomy" id="1967640"/>
    <lineage>
        <taxon>Eukaryota</taxon>
        <taxon>Fungi</taxon>
        <taxon>Dikarya</taxon>
        <taxon>Ascomycota</taxon>
        <taxon>Pezizomycotina</taxon>
        <taxon>Sordariomycetes</taxon>
        <taxon>Hypocreomycetidae</taxon>
        <taxon>Hypocreales</taxon>
        <taxon>Clavicipitaceae</taxon>
        <taxon>Claviceps</taxon>
    </lineage>
</organism>
<feature type="compositionally biased region" description="Gly residues" evidence="1">
    <location>
        <begin position="646"/>
        <end position="656"/>
    </location>
</feature>
<accession>A0A9P7QLY6</accession>
<dbReference type="Gene3D" id="1.20.1280.50">
    <property type="match status" value="1"/>
</dbReference>
<evidence type="ECO:0000313" key="2">
    <source>
        <dbReference type="EMBL" id="KAG6299854.1"/>
    </source>
</evidence>
<feature type="compositionally biased region" description="Gly residues" evidence="1">
    <location>
        <begin position="449"/>
        <end position="463"/>
    </location>
</feature>
<feature type="region of interest" description="Disordered" evidence="1">
    <location>
        <begin position="440"/>
        <end position="539"/>
    </location>
</feature>
<dbReference type="EMBL" id="SRRH01000082">
    <property type="protein sequence ID" value="KAG6299854.1"/>
    <property type="molecule type" value="Genomic_DNA"/>
</dbReference>
<dbReference type="Gene3D" id="3.80.10.10">
    <property type="entry name" value="Ribonuclease Inhibitor"/>
    <property type="match status" value="1"/>
</dbReference>
<evidence type="ECO:0008006" key="4">
    <source>
        <dbReference type="Google" id="ProtNLM"/>
    </source>
</evidence>
<dbReference type="Proteomes" id="UP000707071">
    <property type="component" value="Unassembled WGS sequence"/>
</dbReference>
<dbReference type="InterPro" id="IPR032675">
    <property type="entry name" value="LRR_dom_sf"/>
</dbReference>
<name>A0A9P7QLY6_9HYPO</name>
<feature type="compositionally biased region" description="Polar residues" evidence="1">
    <location>
        <begin position="519"/>
        <end position="529"/>
    </location>
</feature>
<evidence type="ECO:0000256" key="1">
    <source>
        <dbReference type="SAM" id="MobiDB-lite"/>
    </source>
</evidence>
<proteinExistence type="predicted"/>
<comment type="caution">
    <text evidence="2">The sequence shown here is derived from an EMBL/GenBank/DDBJ whole genome shotgun (WGS) entry which is preliminary data.</text>
</comment>
<feature type="compositionally biased region" description="Low complexity" evidence="1">
    <location>
        <begin position="490"/>
        <end position="509"/>
    </location>
</feature>
<dbReference type="SUPFAM" id="SSF52047">
    <property type="entry name" value="RNI-like"/>
    <property type="match status" value="1"/>
</dbReference>